<dbReference type="PIRSF" id="PIRSF000103">
    <property type="entry name" value="HIBADH"/>
    <property type="match status" value="1"/>
</dbReference>
<keyword evidence="8" id="KW-1185">Reference proteome</keyword>
<dbReference type="FunCoup" id="A0A212QNE9">
    <property type="interactions" value="242"/>
</dbReference>
<dbReference type="Gene3D" id="3.40.50.720">
    <property type="entry name" value="NAD(P)-binding Rossmann-like Domain"/>
    <property type="match status" value="1"/>
</dbReference>
<dbReference type="PROSITE" id="PS00895">
    <property type="entry name" value="3_HYDROXYISOBUT_DH"/>
    <property type="match status" value="1"/>
</dbReference>
<dbReference type="InterPro" id="IPR002204">
    <property type="entry name" value="3-OH-isobutyrate_DH-rel_CS"/>
</dbReference>
<dbReference type="InterPro" id="IPR013328">
    <property type="entry name" value="6PGD_dom2"/>
</dbReference>
<sequence length="294" mass="30780">MRSLGFIGLGRMGTPMARRLLQAGHRLTVHNRTRSKAEALVAEGAQWADSPRAVAQASEVVFMMLADSQASEAVLTGPEGVLAGAREGLIVVDMSTIAPAVSRRLAEQAARQGVTMLDAPVSGSVGPATEGTLTIFVGGPREAFEAVRDLLGILGRDIHYVGENGMGCAVKLAVNLILGISIQALGEAFALGARAGIPPARLWEILSDLAVISPSLRNKGGKIVQGDFAPSFALRLMEKDLGLIVEFGRQVGASTPLAAVAQQTFLAAREHGWAEADYSAIAAWLLDQRPPNAG</sequence>
<dbReference type="Pfam" id="PF14833">
    <property type="entry name" value="NAD_binding_11"/>
    <property type="match status" value="1"/>
</dbReference>
<dbReference type="InterPro" id="IPR036291">
    <property type="entry name" value="NAD(P)-bd_dom_sf"/>
</dbReference>
<dbReference type="GO" id="GO:0016054">
    <property type="term" value="P:organic acid catabolic process"/>
    <property type="evidence" value="ECO:0007669"/>
    <property type="project" value="UniProtKB-ARBA"/>
</dbReference>
<evidence type="ECO:0000256" key="2">
    <source>
        <dbReference type="ARBA" id="ARBA00023002"/>
    </source>
</evidence>
<organism evidence="7 8">
    <name type="scientific">Thermoflexus hugenholtzii JAD2</name>
    <dbReference type="NCBI Taxonomy" id="877466"/>
    <lineage>
        <taxon>Bacteria</taxon>
        <taxon>Bacillati</taxon>
        <taxon>Chloroflexota</taxon>
        <taxon>Thermoflexia</taxon>
        <taxon>Thermoflexales</taxon>
        <taxon>Thermoflexaceae</taxon>
        <taxon>Thermoflexus</taxon>
    </lineage>
</organism>
<feature type="domain" description="3-hydroxyisobutyrate dehydrogenase-like NAD-binding" evidence="6">
    <location>
        <begin position="165"/>
        <end position="284"/>
    </location>
</feature>
<feature type="active site" evidence="4">
    <location>
        <position position="171"/>
    </location>
</feature>
<dbReference type="InterPro" id="IPR051265">
    <property type="entry name" value="HIBADH-related_NP60_sf"/>
</dbReference>
<reference evidence="8" key="1">
    <citation type="submission" date="2017-06" db="EMBL/GenBank/DDBJ databases">
        <authorList>
            <person name="Varghese N."/>
            <person name="Submissions S."/>
        </authorList>
    </citation>
    <scope>NUCLEOTIDE SEQUENCE [LARGE SCALE GENOMIC DNA]</scope>
    <source>
        <strain evidence="8">JAD2</strain>
    </source>
</reference>
<evidence type="ECO:0000256" key="4">
    <source>
        <dbReference type="PIRSR" id="PIRSR000103-1"/>
    </source>
</evidence>
<dbReference type="AlphaFoldDB" id="A0A212QNE9"/>
<dbReference type="SUPFAM" id="SSF48179">
    <property type="entry name" value="6-phosphogluconate dehydrogenase C-terminal domain-like"/>
    <property type="match status" value="1"/>
</dbReference>
<dbReference type="InParanoid" id="A0A212QNE9"/>
<name>A0A212QNE9_9CHLR</name>
<feature type="domain" description="6-phosphogluconate dehydrogenase NADP-binding" evidence="5">
    <location>
        <begin position="4"/>
        <end position="162"/>
    </location>
</feature>
<evidence type="ECO:0000256" key="3">
    <source>
        <dbReference type="ARBA" id="ARBA00023027"/>
    </source>
</evidence>
<protein>
    <submittedName>
        <fullName evidence="7">2-hydroxy-3-oxopropionate reductase</fullName>
    </submittedName>
</protein>
<dbReference type="OrthoDB" id="9786703at2"/>
<evidence type="ECO:0000256" key="1">
    <source>
        <dbReference type="ARBA" id="ARBA00009080"/>
    </source>
</evidence>
<keyword evidence="2" id="KW-0560">Oxidoreductase</keyword>
<evidence type="ECO:0000259" key="5">
    <source>
        <dbReference type="Pfam" id="PF03446"/>
    </source>
</evidence>
<dbReference type="Pfam" id="PF03446">
    <property type="entry name" value="NAD_binding_2"/>
    <property type="match status" value="1"/>
</dbReference>
<dbReference type="PANTHER" id="PTHR43580">
    <property type="entry name" value="OXIDOREDUCTASE GLYR1-RELATED"/>
    <property type="match status" value="1"/>
</dbReference>
<dbReference type="SUPFAM" id="SSF51735">
    <property type="entry name" value="NAD(P)-binding Rossmann-fold domains"/>
    <property type="match status" value="1"/>
</dbReference>
<gene>
    <name evidence="7" type="ORF">SAMN02746019_00026390</name>
</gene>
<dbReference type="InterPro" id="IPR006115">
    <property type="entry name" value="6PGDH_NADP-bd"/>
</dbReference>
<evidence type="ECO:0000259" key="6">
    <source>
        <dbReference type="Pfam" id="PF14833"/>
    </source>
</evidence>
<dbReference type="InterPro" id="IPR015815">
    <property type="entry name" value="HIBADH-related"/>
</dbReference>
<proteinExistence type="inferred from homology"/>
<evidence type="ECO:0000313" key="7">
    <source>
        <dbReference type="EMBL" id="SNB60925.1"/>
    </source>
</evidence>
<evidence type="ECO:0000313" key="8">
    <source>
        <dbReference type="Proteomes" id="UP000197025"/>
    </source>
</evidence>
<dbReference type="GO" id="GO:0016491">
    <property type="term" value="F:oxidoreductase activity"/>
    <property type="evidence" value="ECO:0007669"/>
    <property type="project" value="UniProtKB-KW"/>
</dbReference>
<dbReference type="EMBL" id="FYEK01000012">
    <property type="protein sequence ID" value="SNB60925.1"/>
    <property type="molecule type" value="Genomic_DNA"/>
</dbReference>
<dbReference type="GO" id="GO:0051287">
    <property type="term" value="F:NAD binding"/>
    <property type="evidence" value="ECO:0007669"/>
    <property type="project" value="InterPro"/>
</dbReference>
<keyword evidence="3" id="KW-0520">NAD</keyword>
<accession>A0A212QNE9</accession>
<dbReference type="GO" id="GO:0050661">
    <property type="term" value="F:NADP binding"/>
    <property type="evidence" value="ECO:0007669"/>
    <property type="project" value="InterPro"/>
</dbReference>
<dbReference type="InterPro" id="IPR029154">
    <property type="entry name" value="HIBADH-like_NADP-bd"/>
</dbReference>
<dbReference type="Proteomes" id="UP000197025">
    <property type="component" value="Unassembled WGS sequence"/>
</dbReference>
<dbReference type="Gene3D" id="1.10.1040.10">
    <property type="entry name" value="N-(1-d-carboxylethyl)-l-norvaline Dehydrogenase, domain 2"/>
    <property type="match status" value="1"/>
</dbReference>
<comment type="similarity">
    <text evidence="1">Belongs to the HIBADH-related family.</text>
</comment>
<dbReference type="PANTHER" id="PTHR43580:SF2">
    <property type="entry name" value="CYTOKINE-LIKE NUCLEAR FACTOR N-PAC"/>
    <property type="match status" value="1"/>
</dbReference>
<dbReference type="InterPro" id="IPR008927">
    <property type="entry name" value="6-PGluconate_DH-like_C_sf"/>
</dbReference>
<dbReference type="RefSeq" id="WP_088570446.1">
    <property type="nucleotide sequence ID" value="NZ_FYEK01000012.1"/>
</dbReference>